<evidence type="ECO:0000313" key="1">
    <source>
        <dbReference type="EnsemblMetazoa" id="OVOC12723.1"/>
    </source>
</evidence>
<organism evidence="1 2">
    <name type="scientific">Onchocerca volvulus</name>
    <dbReference type="NCBI Taxonomy" id="6282"/>
    <lineage>
        <taxon>Eukaryota</taxon>
        <taxon>Metazoa</taxon>
        <taxon>Ecdysozoa</taxon>
        <taxon>Nematoda</taxon>
        <taxon>Chromadorea</taxon>
        <taxon>Rhabditida</taxon>
        <taxon>Spirurina</taxon>
        <taxon>Spiruromorpha</taxon>
        <taxon>Filarioidea</taxon>
        <taxon>Onchocercidae</taxon>
        <taxon>Onchocerca</taxon>
    </lineage>
</organism>
<evidence type="ECO:0000313" key="2">
    <source>
        <dbReference type="Proteomes" id="UP000024404"/>
    </source>
</evidence>
<sequence>MSVEAFIQTFRRFASRSRRPDFVLSNNAKNFVLASKLIKENSNQNEKPLKWQFITPGAPWQGACLRKDC</sequence>
<protein>
    <recommendedName>
        <fullName evidence="3">Integrase catalytic domain-containing protein</fullName>
    </recommendedName>
</protein>
<keyword evidence="2" id="KW-1185">Reference proteome</keyword>
<reference evidence="2" key="1">
    <citation type="submission" date="2013-10" db="EMBL/GenBank/DDBJ databases">
        <title>Genome sequencing of Onchocerca volvulus.</title>
        <authorList>
            <person name="Cotton J."/>
            <person name="Tsai J."/>
            <person name="Stanley E."/>
            <person name="Tracey A."/>
            <person name="Holroyd N."/>
            <person name="Lustigman S."/>
            <person name="Berriman M."/>
        </authorList>
    </citation>
    <scope>NUCLEOTIDE SEQUENCE</scope>
</reference>
<dbReference type="GO" id="GO:0003676">
    <property type="term" value="F:nucleic acid binding"/>
    <property type="evidence" value="ECO:0007669"/>
    <property type="project" value="InterPro"/>
</dbReference>
<dbReference type="InterPro" id="IPR036397">
    <property type="entry name" value="RNaseH_sf"/>
</dbReference>
<accession>A0A8R1TN25</accession>
<dbReference type="EMBL" id="CMVM020000652">
    <property type="status" value="NOT_ANNOTATED_CDS"/>
    <property type="molecule type" value="Genomic_DNA"/>
</dbReference>
<dbReference type="Proteomes" id="UP000024404">
    <property type="component" value="Unassembled WGS sequence"/>
</dbReference>
<reference evidence="1" key="2">
    <citation type="submission" date="2022-06" db="UniProtKB">
        <authorList>
            <consortium name="EnsemblMetazoa"/>
        </authorList>
    </citation>
    <scope>IDENTIFICATION</scope>
</reference>
<name>A0A8R1TN25_ONCVO</name>
<proteinExistence type="predicted"/>
<dbReference type="AlphaFoldDB" id="A0A8R1TN25"/>
<dbReference type="EnsemblMetazoa" id="OVOC12723.1">
    <property type="protein sequence ID" value="OVOC12723.1"/>
    <property type="gene ID" value="WBGene00249532"/>
</dbReference>
<dbReference type="Gene3D" id="3.30.420.10">
    <property type="entry name" value="Ribonuclease H-like superfamily/Ribonuclease H"/>
    <property type="match status" value="1"/>
</dbReference>
<evidence type="ECO:0008006" key="3">
    <source>
        <dbReference type="Google" id="ProtNLM"/>
    </source>
</evidence>